<dbReference type="KEGG" id="pmes:FX988_02873"/>
<dbReference type="PROSITE" id="PS51464">
    <property type="entry name" value="SIS"/>
    <property type="match status" value="2"/>
</dbReference>
<feature type="domain" description="SIS" evidence="2">
    <location>
        <begin position="190"/>
        <end position="327"/>
    </location>
</feature>
<feature type="domain" description="SIS" evidence="2">
    <location>
        <begin position="26"/>
        <end position="174"/>
    </location>
</feature>
<name>A0A857JKN3_9ALTE</name>
<protein>
    <submittedName>
        <fullName evidence="3">Glutamine--fructose-6-phosphate aminotransferase (Isomerizing)</fullName>
        <ecNumber evidence="3">2.6.1.16</ecNumber>
    </submittedName>
</protein>
<sequence length="327" mass="35246">MAQETAQTPSVIRQQLIRNAKVCETLVSQIKAKNPSYVLMIGRGSSDHAGVYAKYLLETELGIPVMASAPSVFGIYHQTVDHKNALVIAISQSGRSPDIVNQVKSAKASGALCVALVNDEQSPLAQAADSVLPMGAGLEQSVAATKSYLASLSALLQLCAYWSNNQSLLNSLQTMPDALESVLAAPAQLTPATLKNTQHCVMLGRGFGYAICREMALKLKEVLAIHCEAFSSAEFMHGPSAMLANQLEVIDVQVEDESTDVHSSQIQTFAQQGGRVVSLSHPKLSLHPRCLPLLVVLRFYVDVERIALAYGRDPDRPQGLKKVTETH</sequence>
<reference evidence="3 4" key="1">
    <citation type="submission" date="2019-12" db="EMBL/GenBank/DDBJ databases">
        <title>Genome sequencing and assembly of endphytes of Porphyra tenera.</title>
        <authorList>
            <person name="Park J.M."/>
            <person name="Shin R."/>
            <person name="Jo S.H."/>
        </authorList>
    </citation>
    <scope>NUCLEOTIDE SEQUENCE [LARGE SCALE GENOMIC DNA]</scope>
    <source>
        <strain evidence="3 4">GPM4</strain>
    </source>
</reference>
<dbReference type="Gene3D" id="3.40.50.10490">
    <property type="entry name" value="Glucose-6-phosphate isomerase like protein, domain 1"/>
    <property type="match status" value="2"/>
</dbReference>
<dbReference type="EC" id="2.6.1.16" evidence="3"/>
<dbReference type="SUPFAM" id="SSF53697">
    <property type="entry name" value="SIS domain"/>
    <property type="match status" value="1"/>
</dbReference>
<dbReference type="InterPro" id="IPR035490">
    <property type="entry name" value="GlmS/FrlB_SIS"/>
</dbReference>
<gene>
    <name evidence="3" type="ORF">FX988_02873</name>
</gene>
<keyword evidence="1" id="KW-0677">Repeat</keyword>
<dbReference type="CDD" id="cd05009">
    <property type="entry name" value="SIS_GlmS_GlmD_2"/>
    <property type="match status" value="1"/>
</dbReference>
<dbReference type="InterPro" id="IPR001347">
    <property type="entry name" value="SIS_dom"/>
</dbReference>
<dbReference type="Pfam" id="PF01380">
    <property type="entry name" value="SIS"/>
    <property type="match status" value="2"/>
</dbReference>
<dbReference type="GO" id="GO:1901135">
    <property type="term" value="P:carbohydrate derivative metabolic process"/>
    <property type="evidence" value="ECO:0007669"/>
    <property type="project" value="InterPro"/>
</dbReference>
<dbReference type="GO" id="GO:0097367">
    <property type="term" value="F:carbohydrate derivative binding"/>
    <property type="evidence" value="ECO:0007669"/>
    <property type="project" value="InterPro"/>
</dbReference>
<keyword evidence="3" id="KW-0808">Transferase</keyword>
<dbReference type="AlphaFoldDB" id="A0A857JKN3"/>
<evidence type="ECO:0000259" key="2">
    <source>
        <dbReference type="PROSITE" id="PS51464"/>
    </source>
</evidence>
<dbReference type="GO" id="GO:0004360">
    <property type="term" value="F:glutamine-fructose-6-phosphate transaminase (isomerizing) activity"/>
    <property type="evidence" value="ECO:0007669"/>
    <property type="project" value="UniProtKB-EC"/>
</dbReference>
<evidence type="ECO:0000313" key="4">
    <source>
        <dbReference type="Proteomes" id="UP000464524"/>
    </source>
</evidence>
<dbReference type="RefSeq" id="WP_160180804.1">
    <property type="nucleotide sequence ID" value="NZ_CP047656.1"/>
</dbReference>
<keyword evidence="4" id="KW-1185">Reference proteome</keyword>
<keyword evidence="3" id="KW-0032">Aminotransferase</keyword>
<dbReference type="CDD" id="cd05008">
    <property type="entry name" value="SIS_GlmS_GlmD_1"/>
    <property type="match status" value="1"/>
</dbReference>
<dbReference type="Proteomes" id="UP000464524">
    <property type="component" value="Chromosome"/>
</dbReference>
<accession>A0A857JKN3</accession>
<dbReference type="OrthoDB" id="9761808at2"/>
<proteinExistence type="predicted"/>
<evidence type="ECO:0000313" key="3">
    <source>
        <dbReference type="EMBL" id="QHJ12615.1"/>
    </source>
</evidence>
<dbReference type="NCBIfam" id="NF046059">
    <property type="entry name" value="NagB_SO3506"/>
    <property type="match status" value="1"/>
</dbReference>
<dbReference type="EMBL" id="CP047656">
    <property type="protein sequence ID" value="QHJ12615.1"/>
    <property type="molecule type" value="Genomic_DNA"/>
</dbReference>
<dbReference type="PANTHER" id="PTHR10937">
    <property type="entry name" value="GLUCOSAMINE--FRUCTOSE-6-PHOSPHATE AMINOTRANSFERASE, ISOMERIZING"/>
    <property type="match status" value="1"/>
</dbReference>
<dbReference type="InterPro" id="IPR046348">
    <property type="entry name" value="SIS_dom_sf"/>
</dbReference>
<dbReference type="InterPro" id="IPR035466">
    <property type="entry name" value="GlmS/AgaS_SIS"/>
</dbReference>
<evidence type="ECO:0000256" key="1">
    <source>
        <dbReference type="ARBA" id="ARBA00022737"/>
    </source>
</evidence>
<organism evidence="3 4">
    <name type="scientific">Paraglaciecola mesophila</name>
    <dbReference type="NCBI Taxonomy" id="197222"/>
    <lineage>
        <taxon>Bacteria</taxon>
        <taxon>Pseudomonadati</taxon>
        <taxon>Pseudomonadota</taxon>
        <taxon>Gammaproteobacteria</taxon>
        <taxon>Alteromonadales</taxon>
        <taxon>Alteromonadaceae</taxon>
        <taxon>Paraglaciecola</taxon>
    </lineage>
</organism>
<dbReference type="PANTHER" id="PTHR10937:SF8">
    <property type="entry name" value="AMINOTRANSFERASE-RELATED"/>
    <property type="match status" value="1"/>
</dbReference>